<sequence length="72" mass="8346">GRRLSFTEMIFGAPGKGGFSWGQGNLVPKEKRDSITDLFNSKLQDERFQELMKHESNILNDDCTFSRKNYMK</sequence>
<proteinExistence type="predicted"/>
<protein>
    <submittedName>
        <fullName evidence="1">Uncharacterized protein</fullName>
    </submittedName>
</protein>
<name>A0AAN5CGR2_9BILA</name>
<comment type="caution">
    <text evidence="1">The sequence shown here is derived from an EMBL/GenBank/DDBJ whole genome shotgun (WGS) entry which is preliminary data.</text>
</comment>
<reference evidence="2" key="1">
    <citation type="submission" date="2022-10" db="EMBL/GenBank/DDBJ databases">
        <title>Genome assembly of Pristionchus species.</title>
        <authorList>
            <person name="Yoshida K."/>
            <person name="Sommer R.J."/>
        </authorList>
    </citation>
    <scope>NUCLEOTIDE SEQUENCE [LARGE SCALE GENOMIC DNA]</scope>
    <source>
        <strain evidence="2">RS5460</strain>
    </source>
</reference>
<feature type="non-terminal residue" evidence="1">
    <location>
        <position position="1"/>
    </location>
</feature>
<dbReference type="AlphaFoldDB" id="A0AAN5CGR2"/>
<gene>
    <name evidence="1" type="ORF">PMAYCL1PPCAC_14042</name>
</gene>
<keyword evidence="2" id="KW-1185">Reference proteome</keyword>
<feature type="non-terminal residue" evidence="1">
    <location>
        <position position="72"/>
    </location>
</feature>
<evidence type="ECO:0000313" key="2">
    <source>
        <dbReference type="Proteomes" id="UP001328107"/>
    </source>
</evidence>
<organism evidence="1 2">
    <name type="scientific">Pristionchus mayeri</name>
    <dbReference type="NCBI Taxonomy" id="1317129"/>
    <lineage>
        <taxon>Eukaryota</taxon>
        <taxon>Metazoa</taxon>
        <taxon>Ecdysozoa</taxon>
        <taxon>Nematoda</taxon>
        <taxon>Chromadorea</taxon>
        <taxon>Rhabditida</taxon>
        <taxon>Rhabditina</taxon>
        <taxon>Diplogasteromorpha</taxon>
        <taxon>Diplogasteroidea</taxon>
        <taxon>Neodiplogasteridae</taxon>
        <taxon>Pristionchus</taxon>
    </lineage>
</organism>
<dbReference type="EMBL" id="BTRK01000003">
    <property type="protein sequence ID" value="GMR43847.1"/>
    <property type="molecule type" value="Genomic_DNA"/>
</dbReference>
<evidence type="ECO:0000313" key="1">
    <source>
        <dbReference type="EMBL" id="GMR43847.1"/>
    </source>
</evidence>
<dbReference type="Proteomes" id="UP001328107">
    <property type="component" value="Unassembled WGS sequence"/>
</dbReference>
<accession>A0AAN5CGR2</accession>